<dbReference type="PANTHER" id="PTHR10039:SF14">
    <property type="entry name" value="NACHT DOMAIN-CONTAINING PROTEIN"/>
    <property type="match status" value="1"/>
</dbReference>
<evidence type="ECO:0000256" key="1">
    <source>
        <dbReference type="ARBA" id="ARBA00022737"/>
    </source>
</evidence>
<dbReference type="Pfam" id="PF13424">
    <property type="entry name" value="TPR_12"/>
    <property type="match status" value="2"/>
</dbReference>
<feature type="transmembrane region" description="Helical" evidence="3">
    <location>
        <begin position="888"/>
        <end position="918"/>
    </location>
</feature>
<evidence type="ECO:0000313" key="6">
    <source>
        <dbReference type="EMBL" id="KAL1639578.1"/>
    </source>
</evidence>
<feature type="compositionally biased region" description="Polar residues" evidence="2">
    <location>
        <begin position="1012"/>
        <end position="1032"/>
    </location>
</feature>
<name>A0ABR3TJ56_9PEZI</name>
<feature type="domain" description="Nephrocystin 3-like N-terminal" evidence="5">
    <location>
        <begin position="118"/>
        <end position="276"/>
    </location>
</feature>
<dbReference type="SUPFAM" id="SSF48452">
    <property type="entry name" value="TPR-like"/>
    <property type="match status" value="2"/>
</dbReference>
<keyword evidence="3" id="KW-1133">Transmembrane helix</keyword>
<keyword evidence="1" id="KW-0677">Repeat</keyword>
<evidence type="ECO:0000313" key="7">
    <source>
        <dbReference type="Proteomes" id="UP001521184"/>
    </source>
</evidence>
<dbReference type="Pfam" id="PF22939">
    <property type="entry name" value="WHD_GPIID"/>
    <property type="match status" value="1"/>
</dbReference>
<accession>A0ABR3TJ56</accession>
<evidence type="ECO:0000259" key="4">
    <source>
        <dbReference type="Pfam" id="PF22939"/>
    </source>
</evidence>
<dbReference type="InterPro" id="IPR027417">
    <property type="entry name" value="P-loop_NTPase"/>
</dbReference>
<reference evidence="6 7" key="1">
    <citation type="journal article" date="2023" name="Plant Dis.">
        <title>First Report of Diplodia intermedia Causing Canker and Dieback Diseases on Apple Trees in Canada.</title>
        <authorList>
            <person name="Ellouze W."/>
            <person name="Ilyukhin E."/>
            <person name="Sulman M."/>
            <person name="Ali S."/>
        </authorList>
    </citation>
    <scope>NUCLEOTIDE SEQUENCE [LARGE SCALE GENOMIC DNA]</scope>
    <source>
        <strain evidence="6 7">M45-28</strain>
    </source>
</reference>
<gene>
    <name evidence="6" type="ORF">SLS58_007777</name>
</gene>
<dbReference type="InterPro" id="IPR011990">
    <property type="entry name" value="TPR-like_helical_dom_sf"/>
</dbReference>
<comment type="caution">
    <text evidence="6">The sequence shown here is derived from an EMBL/GenBank/DDBJ whole genome shotgun (WGS) entry which is preliminary data.</text>
</comment>
<dbReference type="Proteomes" id="UP001521184">
    <property type="component" value="Unassembled WGS sequence"/>
</dbReference>
<evidence type="ECO:0000256" key="3">
    <source>
        <dbReference type="SAM" id="Phobius"/>
    </source>
</evidence>
<sequence length="1277" mass="146425">MFLSEERVQYALSLVFADLLDFCVLTISFLNRKGIKILWKITWKDFERRSKTIVGNINRHKALADVEAVVSRMDDMGCWRKEDKGVIQAFQMRELIRWLNPVDCQYHLEISQRSRTIGTGEWFLNHSEVLEWKNRQTSILWLHGIPGHLKSLPVDNNDGVAQRILVFFFCDTTIPENRTSIAVLRTIISQLITKLPVYVEVAFQSMLRSGQQRATSFEVLLQLFREILKGNSGHHIDMVLDAWDECEDGGETPVLAELLKQAKDDDSNFQLFVSSRNEPDIREHLFSERQIRLTPSLVKEDLRLYVSARLSQSRLGFFRSKDYQSCLVTKVVDKSNGQFLWVKLVVESLLKATFHWELKEIMNDLPQGLDKAYSRVLKRLSLEPPRRQDAAVRLLQWLACAERVMSTKELGAALAIREGDTDADPIGQVIDLCGFIKDVCGSLIELRDPLTTSAERTVRFVHRTFKGYLLSPTSQSDQDEVSISKFKVQRVHANRYMSDTCITQLSFRSLSKAVAAEGKIQIAFPFLDYSSNFWATHLSQSGMPDGNTMRRVFDFVRSSGFQSYLERQGESKSDVSQITLLQSQLNTWISKCGALDHQMKSIADCFKTQYAQAVAQNEARFGSEHVFTLNSLFQLANLTHIFGDWAEAKPMYERVLDGRMKHFGEENQQTLDSMFQLATVLARLGELEESQRLHSKTLDHRRKILGPIHAGTLLSEDGLAHTLNRRNLLDKAETLSRETLRTKTRVFGHDDIRTIYSANNLAAILKDIGIAHQKDQNRQMSNDAWQECEALSLKCLSVREAVLGREHPETITVVNMLGIVTRHLGRPEESEEFNRRALHVRLKLFGPESPHTQRSMRNLLSALRDQCKDQEVSELEARLERSLKSNPIFHFIGIYAAIIGIVIGTVTLSAIIATAVYMRCCRRRRSTSPPPEKSSELDIQSPAKDGATIHCTEPPVEGTGITVRSLFTINYNTHYLSKNISVHNTSDNNMSDNNASNSNTSEEVFRCPNCFPASTQSEQPRTHNTTSANKNNNTHDEPLIWRHDFMQSVRIYPEEPPLVPHEFLLSLPMSGRAIPFQRLRRDYGAFLSSAPARKHRRNKNKKWIMRKTPEVSAWFAEHAAGAARHLGKELSHLAFIRRPENFFLRPEPTPWLDAVRDVVASSWFPDGTITAEQLAWEIVQYGDAPDDRVAQLLERDDWIRLRQRVENDLEELDNKLFWLEKGERVRIRKAIKAFRDYWFYKGDRHKGRRGLLPRPELWSLGRGKPGSEERRMRFPGI</sequence>
<protein>
    <submittedName>
        <fullName evidence="6">Uncharacterized protein</fullName>
    </submittedName>
</protein>
<evidence type="ECO:0000259" key="5">
    <source>
        <dbReference type="Pfam" id="PF24883"/>
    </source>
</evidence>
<dbReference type="Gene3D" id="1.25.40.10">
    <property type="entry name" value="Tetratricopeptide repeat domain"/>
    <property type="match status" value="2"/>
</dbReference>
<keyword evidence="3" id="KW-0812">Transmembrane</keyword>
<keyword evidence="3" id="KW-0472">Membrane</keyword>
<dbReference type="Pfam" id="PF24883">
    <property type="entry name" value="NPHP3_N"/>
    <property type="match status" value="1"/>
</dbReference>
<keyword evidence="7" id="KW-1185">Reference proteome</keyword>
<feature type="region of interest" description="Disordered" evidence="2">
    <location>
        <begin position="1012"/>
        <end position="1035"/>
    </location>
</feature>
<proteinExistence type="predicted"/>
<feature type="region of interest" description="Disordered" evidence="2">
    <location>
        <begin position="924"/>
        <end position="955"/>
    </location>
</feature>
<organism evidence="6 7">
    <name type="scientific">Diplodia intermedia</name>
    <dbReference type="NCBI Taxonomy" id="856260"/>
    <lineage>
        <taxon>Eukaryota</taxon>
        <taxon>Fungi</taxon>
        <taxon>Dikarya</taxon>
        <taxon>Ascomycota</taxon>
        <taxon>Pezizomycotina</taxon>
        <taxon>Dothideomycetes</taxon>
        <taxon>Dothideomycetes incertae sedis</taxon>
        <taxon>Botryosphaeriales</taxon>
        <taxon>Botryosphaeriaceae</taxon>
        <taxon>Diplodia</taxon>
    </lineage>
</organism>
<dbReference type="SUPFAM" id="SSF52540">
    <property type="entry name" value="P-loop containing nucleoside triphosphate hydrolases"/>
    <property type="match status" value="1"/>
</dbReference>
<evidence type="ECO:0000256" key="2">
    <source>
        <dbReference type="SAM" id="MobiDB-lite"/>
    </source>
</evidence>
<dbReference type="InterPro" id="IPR054471">
    <property type="entry name" value="GPIID_WHD"/>
</dbReference>
<dbReference type="InterPro" id="IPR056884">
    <property type="entry name" value="NPHP3-like_N"/>
</dbReference>
<dbReference type="PANTHER" id="PTHR10039">
    <property type="entry name" value="AMELOGENIN"/>
    <property type="match status" value="1"/>
</dbReference>
<dbReference type="EMBL" id="JAKEKT020000061">
    <property type="protein sequence ID" value="KAL1639578.1"/>
    <property type="molecule type" value="Genomic_DNA"/>
</dbReference>
<feature type="domain" description="GPI inositol-deacylase winged helix" evidence="4">
    <location>
        <begin position="388"/>
        <end position="477"/>
    </location>
</feature>